<dbReference type="PATRIC" id="fig|926556.3.peg.1110"/>
<dbReference type="InterPro" id="IPR000595">
    <property type="entry name" value="cNMP-bd_dom"/>
</dbReference>
<dbReference type="Proteomes" id="UP000010796">
    <property type="component" value="Chromosome"/>
</dbReference>
<evidence type="ECO:0000259" key="1">
    <source>
        <dbReference type="PROSITE" id="PS50042"/>
    </source>
</evidence>
<dbReference type="CDD" id="cd00038">
    <property type="entry name" value="CAP_ED"/>
    <property type="match status" value="1"/>
</dbReference>
<dbReference type="HOGENOM" id="CLU_075053_9_2_10"/>
<dbReference type="STRING" id="926556.Echvi_1066"/>
<dbReference type="OrthoDB" id="667553at2"/>
<dbReference type="InterPro" id="IPR018490">
    <property type="entry name" value="cNMP-bd_dom_sf"/>
</dbReference>
<dbReference type="Gene3D" id="2.60.120.10">
    <property type="entry name" value="Jelly Rolls"/>
    <property type="match status" value="1"/>
</dbReference>
<feature type="domain" description="Cyclic nucleotide-binding" evidence="1">
    <location>
        <begin position="29"/>
        <end position="115"/>
    </location>
</feature>
<proteinExistence type="predicted"/>
<dbReference type="AlphaFoldDB" id="L0FVK0"/>
<protein>
    <submittedName>
        <fullName evidence="2">cAMP-binding protein</fullName>
    </submittedName>
</protein>
<gene>
    <name evidence="2" type="ordered locus">Echvi_1066</name>
</gene>
<dbReference type="KEGG" id="evi:Echvi_1066"/>
<dbReference type="Pfam" id="PF00027">
    <property type="entry name" value="cNMP_binding"/>
    <property type="match status" value="1"/>
</dbReference>
<dbReference type="eggNOG" id="COG0664">
    <property type="taxonomic scope" value="Bacteria"/>
</dbReference>
<evidence type="ECO:0000313" key="3">
    <source>
        <dbReference type="Proteomes" id="UP000010796"/>
    </source>
</evidence>
<organism evidence="2 3">
    <name type="scientific">Echinicola vietnamensis (strain DSM 17526 / LMG 23754 / KMM 6221)</name>
    <dbReference type="NCBI Taxonomy" id="926556"/>
    <lineage>
        <taxon>Bacteria</taxon>
        <taxon>Pseudomonadati</taxon>
        <taxon>Bacteroidota</taxon>
        <taxon>Cytophagia</taxon>
        <taxon>Cytophagales</taxon>
        <taxon>Cyclobacteriaceae</taxon>
        <taxon>Echinicola</taxon>
    </lineage>
</organism>
<sequence>MNAQLLNNIAKHIVLLPEEIALCGDFWKEKVVRKGEYLLRNGDIAKTDNYVVTGVLKAFYLSDKGDEEILYFANDDWWATDILSFQKQSPSVYNIQALEDTLLLQIHRDSFQEMLKQIPKLETYFRSILESYVGSLQQRIITTNASNAEQKYIDFIQKYPEIAAKVPQYLIASYLGVSPEFISRIRKRNQG</sequence>
<dbReference type="EMBL" id="CP003346">
    <property type="protein sequence ID" value="AGA77337.1"/>
    <property type="molecule type" value="Genomic_DNA"/>
</dbReference>
<keyword evidence="3" id="KW-1185">Reference proteome</keyword>
<dbReference type="PROSITE" id="PS50042">
    <property type="entry name" value="CNMP_BINDING_3"/>
    <property type="match status" value="1"/>
</dbReference>
<dbReference type="RefSeq" id="WP_015264901.1">
    <property type="nucleotide sequence ID" value="NC_019904.1"/>
</dbReference>
<accession>L0FVK0</accession>
<reference evidence="3" key="1">
    <citation type="submission" date="2012-02" db="EMBL/GenBank/DDBJ databases">
        <title>The complete genome of Echinicola vietnamensis DSM 17526.</title>
        <authorList>
            <person name="Lucas S."/>
            <person name="Copeland A."/>
            <person name="Lapidus A."/>
            <person name="Glavina del Rio T."/>
            <person name="Dalin E."/>
            <person name="Tice H."/>
            <person name="Bruce D."/>
            <person name="Goodwin L."/>
            <person name="Pitluck S."/>
            <person name="Peters L."/>
            <person name="Ovchinnikova G."/>
            <person name="Teshima H."/>
            <person name="Kyrpides N."/>
            <person name="Mavromatis K."/>
            <person name="Ivanova N."/>
            <person name="Brettin T."/>
            <person name="Detter J.C."/>
            <person name="Han C."/>
            <person name="Larimer F."/>
            <person name="Land M."/>
            <person name="Hauser L."/>
            <person name="Markowitz V."/>
            <person name="Cheng J.-F."/>
            <person name="Hugenholtz P."/>
            <person name="Woyke T."/>
            <person name="Wu D."/>
            <person name="Brambilla E."/>
            <person name="Klenk H.-P."/>
            <person name="Eisen J.A."/>
        </authorList>
    </citation>
    <scope>NUCLEOTIDE SEQUENCE [LARGE SCALE GENOMIC DNA]</scope>
    <source>
        <strain evidence="3">DSM 17526 / LMG 23754 / KMM 6221</strain>
    </source>
</reference>
<dbReference type="InterPro" id="IPR014710">
    <property type="entry name" value="RmlC-like_jellyroll"/>
</dbReference>
<evidence type="ECO:0000313" key="2">
    <source>
        <dbReference type="EMBL" id="AGA77337.1"/>
    </source>
</evidence>
<dbReference type="SUPFAM" id="SSF51206">
    <property type="entry name" value="cAMP-binding domain-like"/>
    <property type="match status" value="1"/>
</dbReference>
<name>L0FVK0_ECHVK</name>